<dbReference type="VEuPathDB" id="VectorBase:GBRI005448"/>
<accession>A0A1A9W3X1</accession>
<dbReference type="AlphaFoldDB" id="A0A1A9W3X1"/>
<reference evidence="3" key="1">
    <citation type="submission" date="2014-03" db="EMBL/GenBank/DDBJ databases">
        <authorList>
            <person name="Aksoy S."/>
            <person name="Warren W."/>
            <person name="Wilson R.K."/>
        </authorList>
    </citation>
    <scope>NUCLEOTIDE SEQUENCE [LARGE SCALE GENOMIC DNA]</scope>
    <source>
        <strain evidence="3">IAEA</strain>
    </source>
</reference>
<evidence type="ECO:0000313" key="2">
    <source>
        <dbReference type="EnsemblMetazoa" id="GBRI005448-PA"/>
    </source>
</evidence>
<evidence type="ECO:0000313" key="3">
    <source>
        <dbReference type="Proteomes" id="UP000091820"/>
    </source>
</evidence>
<organism evidence="2 3">
    <name type="scientific">Glossina brevipalpis</name>
    <dbReference type="NCBI Taxonomy" id="37001"/>
    <lineage>
        <taxon>Eukaryota</taxon>
        <taxon>Metazoa</taxon>
        <taxon>Ecdysozoa</taxon>
        <taxon>Arthropoda</taxon>
        <taxon>Hexapoda</taxon>
        <taxon>Insecta</taxon>
        <taxon>Pterygota</taxon>
        <taxon>Neoptera</taxon>
        <taxon>Endopterygota</taxon>
        <taxon>Diptera</taxon>
        <taxon>Brachycera</taxon>
        <taxon>Muscomorpha</taxon>
        <taxon>Hippoboscoidea</taxon>
        <taxon>Glossinidae</taxon>
        <taxon>Glossina</taxon>
    </lineage>
</organism>
<name>A0A1A9W3X1_9MUSC</name>
<feature type="chain" id="PRO_5008399932" evidence="1">
    <location>
        <begin position="18"/>
        <end position="213"/>
    </location>
</feature>
<feature type="signal peptide" evidence="1">
    <location>
        <begin position="1"/>
        <end position="17"/>
    </location>
</feature>
<proteinExistence type="predicted"/>
<keyword evidence="3" id="KW-1185">Reference proteome</keyword>
<protein>
    <submittedName>
        <fullName evidence="2">Uncharacterized protein</fullName>
    </submittedName>
</protein>
<sequence>GQFLLCLFETIWSSCFAIPSPDAESPASHHEFNKDNKLYKATLKAFAEFVAPLGERYAELLEKIEEDLKANEEAAKFEKYLKHLDNLIDGVKHLKADDSEETLHKIVELTHDLVALNHPNDDAKNRKLVAELFDKDSGKKFVEEFRKNMVEFFDGFDDACEEYVKDLSEEEKAEHKDFLKWFKELKETEDHDKKFVEFLDFFKFFDPVLLEKK</sequence>
<evidence type="ECO:0000256" key="1">
    <source>
        <dbReference type="SAM" id="SignalP"/>
    </source>
</evidence>
<reference evidence="2" key="2">
    <citation type="submission" date="2020-05" db="UniProtKB">
        <authorList>
            <consortium name="EnsemblMetazoa"/>
        </authorList>
    </citation>
    <scope>IDENTIFICATION</scope>
    <source>
        <strain evidence="2">IAEA</strain>
    </source>
</reference>
<dbReference type="EnsemblMetazoa" id="GBRI005448-RA">
    <property type="protein sequence ID" value="GBRI005448-PA"/>
    <property type="gene ID" value="GBRI005448"/>
</dbReference>
<keyword evidence="1" id="KW-0732">Signal</keyword>
<dbReference type="Proteomes" id="UP000091820">
    <property type="component" value="Unassembled WGS sequence"/>
</dbReference>